<dbReference type="RefSeq" id="WP_093885007.1">
    <property type="nucleotide sequence ID" value="NZ_FOQY01000001.1"/>
</dbReference>
<organism evidence="3 4">
    <name type="scientific">Streptosporangium canum</name>
    <dbReference type="NCBI Taxonomy" id="324952"/>
    <lineage>
        <taxon>Bacteria</taxon>
        <taxon>Bacillati</taxon>
        <taxon>Actinomycetota</taxon>
        <taxon>Actinomycetes</taxon>
        <taxon>Streptosporangiales</taxon>
        <taxon>Streptosporangiaceae</taxon>
        <taxon>Streptosporangium</taxon>
    </lineage>
</organism>
<dbReference type="PANTHER" id="PTHR43762:SF1">
    <property type="entry name" value="D-ARABINONO-1,4-LACTONE OXIDASE"/>
    <property type="match status" value="1"/>
</dbReference>
<dbReference type="GeneID" id="96295908"/>
<dbReference type="Gene3D" id="3.30.465.10">
    <property type="match status" value="1"/>
</dbReference>
<dbReference type="InterPro" id="IPR036318">
    <property type="entry name" value="FAD-bd_PCMH-like_sf"/>
</dbReference>
<dbReference type="Gene3D" id="3.30.43.10">
    <property type="entry name" value="Uridine Diphospho-n-acetylenolpyruvylglucosamine Reductase, domain 2"/>
    <property type="match status" value="1"/>
</dbReference>
<dbReference type="SUPFAM" id="SSF56176">
    <property type="entry name" value="FAD-binding/transporter-associated domain-like"/>
    <property type="match status" value="1"/>
</dbReference>
<dbReference type="InterPro" id="IPR016166">
    <property type="entry name" value="FAD-bd_PCMH"/>
</dbReference>
<dbReference type="Pfam" id="PF01565">
    <property type="entry name" value="FAD_binding_4"/>
    <property type="match status" value="1"/>
</dbReference>
<dbReference type="InterPro" id="IPR007173">
    <property type="entry name" value="ALO_C"/>
</dbReference>
<evidence type="ECO:0000313" key="4">
    <source>
        <dbReference type="Proteomes" id="UP000199111"/>
    </source>
</evidence>
<keyword evidence="1" id="KW-0560">Oxidoreductase</keyword>
<dbReference type="Gene3D" id="1.10.45.10">
    <property type="entry name" value="Vanillyl-alcohol Oxidase, Chain A, domain 4"/>
    <property type="match status" value="1"/>
</dbReference>
<accession>A0A1I3F523</accession>
<evidence type="ECO:0000259" key="2">
    <source>
        <dbReference type="PROSITE" id="PS51387"/>
    </source>
</evidence>
<dbReference type="GO" id="GO:0003885">
    <property type="term" value="F:D-arabinono-1,4-lactone oxidase activity"/>
    <property type="evidence" value="ECO:0007669"/>
    <property type="project" value="InterPro"/>
</dbReference>
<protein>
    <submittedName>
        <fullName evidence="3">Decaprenylphospho-beta-D-ribofuranose 2-oxidase</fullName>
    </submittedName>
</protein>
<dbReference type="EMBL" id="FOQY01000001">
    <property type="protein sequence ID" value="SFI06292.1"/>
    <property type="molecule type" value="Genomic_DNA"/>
</dbReference>
<evidence type="ECO:0000256" key="1">
    <source>
        <dbReference type="ARBA" id="ARBA00023002"/>
    </source>
</evidence>
<dbReference type="GO" id="GO:0016020">
    <property type="term" value="C:membrane"/>
    <property type="evidence" value="ECO:0007669"/>
    <property type="project" value="InterPro"/>
</dbReference>
<sequence length="441" mass="47640">MTFLTGWGRTAPTPARLARPRSAEEVAELVRRAPGRGVAARGLGRAYGDAAQNSGGLVLDCTALTSWSLDESSGLVTAAAGLSLHDLMTALVPRGWFVPVTPGTRHVTVGGAVAADVHGKNHHADSSFGAHLRSLTLVTADGGCRTLTPESELFWATVGGMGLTGVITEAVFRCVPIETSRMRVDVERTRDLDHTLETMTATDDRHRYTVAWIDLLASGGRMGRSVLTRGDHASRDELPRGADPLAFAPASRLKAPPWAPNGLLNPVTVRAFNEAWYRRARPRTGLVQGLSPFFHPLDSVDGWNRVYGSHGFVQYQFVVPFSEEATLRRIVSRLSAEGVVSFLTVLKRFGPGTPGMLSFPIPGWTLALDIPAGRRGLAVLLREFDGWVAEAGGRIYLAKDSRMSAGTAAAMYPRLGEWRKVRDEVDPGGVFRSDLARRLGL</sequence>
<keyword evidence="4" id="KW-1185">Reference proteome</keyword>
<dbReference type="PANTHER" id="PTHR43762">
    <property type="entry name" value="L-GULONOLACTONE OXIDASE"/>
    <property type="match status" value="1"/>
</dbReference>
<gene>
    <name evidence="3" type="ORF">SAMN05216275_1016</name>
</gene>
<dbReference type="AlphaFoldDB" id="A0A1I3F523"/>
<dbReference type="Pfam" id="PF04030">
    <property type="entry name" value="ALO"/>
    <property type="match status" value="1"/>
</dbReference>
<dbReference type="Proteomes" id="UP000199111">
    <property type="component" value="Unassembled WGS sequence"/>
</dbReference>
<dbReference type="GO" id="GO:0071949">
    <property type="term" value="F:FAD binding"/>
    <property type="evidence" value="ECO:0007669"/>
    <property type="project" value="InterPro"/>
</dbReference>
<feature type="domain" description="FAD-binding PCMH-type" evidence="2">
    <location>
        <begin position="10"/>
        <end position="177"/>
    </location>
</feature>
<dbReference type="InterPro" id="IPR016169">
    <property type="entry name" value="FAD-bd_PCMH_sub2"/>
</dbReference>
<name>A0A1I3F523_9ACTN</name>
<dbReference type="PROSITE" id="PS51387">
    <property type="entry name" value="FAD_PCMH"/>
    <property type="match status" value="1"/>
</dbReference>
<proteinExistence type="predicted"/>
<dbReference type="InterPro" id="IPR006094">
    <property type="entry name" value="Oxid_FAD_bind_N"/>
</dbReference>
<evidence type="ECO:0000313" key="3">
    <source>
        <dbReference type="EMBL" id="SFI06292.1"/>
    </source>
</evidence>
<dbReference type="InterPro" id="IPR016167">
    <property type="entry name" value="FAD-bd_PCMH_sub1"/>
</dbReference>
<dbReference type="GO" id="GO:0080049">
    <property type="term" value="F:L-gulono-1,4-lactone dehydrogenase activity"/>
    <property type="evidence" value="ECO:0007669"/>
    <property type="project" value="TreeGrafter"/>
</dbReference>
<dbReference type="InterPro" id="IPR016171">
    <property type="entry name" value="Vanillyl_alc_oxidase_C-sub2"/>
</dbReference>
<dbReference type="InterPro" id="IPR010031">
    <property type="entry name" value="FAD_lactone_oxidase-like"/>
</dbReference>
<reference evidence="4" key="1">
    <citation type="submission" date="2016-10" db="EMBL/GenBank/DDBJ databases">
        <authorList>
            <person name="Varghese N."/>
            <person name="Submissions S."/>
        </authorList>
    </citation>
    <scope>NUCLEOTIDE SEQUENCE [LARGE SCALE GENOMIC DNA]</scope>
    <source>
        <strain evidence="4">CGMCC 4.2126</strain>
    </source>
</reference>